<evidence type="ECO:0000256" key="1">
    <source>
        <dbReference type="SAM" id="MobiDB-lite"/>
    </source>
</evidence>
<reference evidence="2 3" key="1">
    <citation type="submission" date="2018-07" db="EMBL/GenBank/DDBJ databases">
        <title>A high quality draft genome assembly of the barn swallow (H. rustica rustica).</title>
        <authorList>
            <person name="Formenti G."/>
            <person name="Chiara M."/>
            <person name="Poveda L."/>
            <person name="Francoijs K.-J."/>
            <person name="Bonisoli-Alquati A."/>
            <person name="Canova L."/>
            <person name="Gianfranceschi L."/>
            <person name="Horner D.S."/>
            <person name="Saino N."/>
        </authorList>
    </citation>
    <scope>NUCLEOTIDE SEQUENCE [LARGE SCALE GENOMIC DNA]</scope>
    <source>
        <strain evidence="2">Chelidonia</strain>
        <tissue evidence="2">Blood</tissue>
    </source>
</reference>
<dbReference type="EMBL" id="QRBI01000104">
    <property type="protein sequence ID" value="RMC15644.1"/>
    <property type="molecule type" value="Genomic_DNA"/>
</dbReference>
<proteinExistence type="predicted"/>
<protein>
    <submittedName>
        <fullName evidence="2">Uncharacterized protein</fullName>
    </submittedName>
</protein>
<organism evidence="2 3">
    <name type="scientific">Hirundo rustica rustica</name>
    <dbReference type="NCBI Taxonomy" id="333673"/>
    <lineage>
        <taxon>Eukaryota</taxon>
        <taxon>Metazoa</taxon>
        <taxon>Chordata</taxon>
        <taxon>Craniata</taxon>
        <taxon>Vertebrata</taxon>
        <taxon>Euteleostomi</taxon>
        <taxon>Archelosauria</taxon>
        <taxon>Archosauria</taxon>
        <taxon>Dinosauria</taxon>
        <taxon>Saurischia</taxon>
        <taxon>Theropoda</taxon>
        <taxon>Coelurosauria</taxon>
        <taxon>Aves</taxon>
        <taxon>Neognathae</taxon>
        <taxon>Neoaves</taxon>
        <taxon>Telluraves</taxon>
        <taxon>Australaves</taxon>
        <taxon>Passeriformes</taxon>
        <taxon>Sylvioidea</taxon>
        <taxon>Hirundinidae</taxon>
        <taxon>Hirundo</taxon>
    </lineage>
</organism>
<keyword evidence="3" id="KW-1185">Reference proteome</keyword>
<feature type="region of interest" description="Disordered" evidence="1">
    <location>
        <begin position="181"/>
        <end position="208"/>
    </location>
</feature>
<name>A0A3M0KW32_HIRRU</name>
<gene>
    <name evidence="2" type="ORF">DUI87_07846</name>
</gene>
<accession>A0A3M0KW32</accession>
<comment type="caution">
    <text evidence="2">The sequence shown here is derived from an EMBL/GenBank/DDBJ whole genome shotgun (WGS) entry which is preliminary data.</text>
</comment>
<sequence>MPDHLFLIPNQNKLVKLEGVSHPVTECLGKETNPHLATTYSVLTGTDNDFHWWIAKQLVKKDIIIFPEFGGIQWKNQIPCVLQSQFLSSWEQLAPPPLGGASHNGMMECVMSLVGPNGPLSEDVSLEDGGVVKEIRNTAPPSFNGWAIIRRHPPPSPWNYKSYPVTVMEGPIFMAYTAEKTEEKNHHSSRQRFMSTEKMSHTNIRKDH</sequence>
<feature type="compositionally biased region" description="Basic and acidic residues" evidence="1">
    <location>
        <begin position="198"/>
        <end position="208"/>
    </location>
</feature>
<dbReference type="AlphaFoldDB" id="A0A3M0KW32"/>
<evidence type="ECO:0000313" key="2">
    <source>
        <dbReference type="EMBL" id="RMC15644.1"/>
    </source>
</evidence>
<dbReference type="Proteomes" id="UP000269221">
    <property type="component" value="Unassembled WGS sequence"/>
</dbReference>
<evidence type="ECO:0000313" key="3">
    <source>
        <dbReference type="Proteomes" id="UP000269221"/>
    </source>
</evidence>
<dbReference type="OrthoDB" id="6512771at2759"/>